<sequence>MHTGDNGCQWLSCRERDVNGVIYFTLSPLSARGTDLCTSLSSERAVTADPKCTRRGIGQMGLVTVIPEETLLHGRVDLQTVVGARLQTENGTAVDAECLALADKRITSDPIKVKPSLLSLHSVTLTHKLHHVSTVRANPHIGSQVTATSQSRSDPDFITVQNRHRPPDAAMPGPYTVHTYGCHVNHIPVLPKHTIGQTHRSGSRRT</sequence>
<organism evidence="1 2">
    <name type="scientific">Electrophorus voltai</name>
    <dbReference type="NCBI Taxonomy" id="2609070"/>
    <lineage>
        <taxon>Eukaryota</taxon>
        <taxon>Metazoa</taxon>
        <taxon>Chordata</taxon>
        <taxon>Craniata</taxon>
        <taxon>Vertebrata</taxon>
        <taxon>Euteleostomi</taxon>
        <taxon>Actinopterygii</taxon>
        <taxon>Neopterygii</taxon>
        <taxon>Teleostei</taxon>
        <taxon>Ostariophysi</taxon>
        <taxon>Gymnotiformes</taxon>
        <taxon>Gymnotoidei</taxon>
        <taxon>Gymnotidae</taxon>
        <taxon>Electrophorus</taxon>
    </lineage>
</organism>
<name>A0AAD9E0A7_9TELE</name>
<protein>
    <submittedName>
        <fullName evidence="1">Uncharacterized protein</fullName>
    </submittedName>
</protein>
<evidence type="ECO:0000313" key="1">
    <source>
        <dbReference type="EMBL" id="KAK1797717.1"/>
    </source>
</evidence>
<gene>
    <name evidence="1" type="ORF">P4O66_008084</name>
</gene>
<proteinExistence type="predicted"/>
<dbReference type="AlphaFoldDB" id="A0AAD9E0A7"/>
<evidence type="ECO:0000313" key="2">
    <source>
        <dbReference type="Proteomes" id="UP001239994"/>
    </source>
</evidence>
<dbReference type="EMBL" id="JAROKS010000013">
    <property type="protein sequence ID" value="KAK1797717.1"/>
    <property type="molecule type" value="Genomic_DNA"/>
</dbReference>
<dbReference type="Proteomes" id="UP001239994">
    <property type="component" value="Unassembled WGS sequence"/>
</dbReference>
<reference evidence="1" key="1">
    <citation type="submission" date="2023-03" db="EMBL/GenBank/DDBJ databases">
        <title>Electrophorus voltai genome.</title>
        <authorList>
            <person name="Bian C."/>
        </authorList>
    </citation>
    <scope>NUCLEOTIDE SEQUENCE</scope>
    <source>
        <strain evidence="1">CB-2022</strain>
        <tissue evidence="1">Muscle</tissue>
    </source>
</reference>
<accession>A0AAD9E0A7</accession>
<keyword evidence="2" id="KW-1185">Reference proteome</keyword>
<comment type="caution">
    <text evidence="1">The sequence shown here is derived from an EMBL/GenBank/DDBJ whole genome shotgun (WGS) entry which is preliminary data.</text>
</comment>